<feature type="non-terminal residue" evidence="2">
    <location>
        <position position="1"/>
    </location>
</feature>
<evidence type="ECO:0000313" key="2">
    <source>
        <dbReference type="EMBL" id="HHP67401.1"/>
    </source>
</evidence>
<reference evidence="2" key="1">
    <citation type="journal article" date="2020" name="mSystems">
        <title>Genome- and Community-Level Interaction Insights into Carbon Utilization and Element Cycling Functions of Hydrothermarchaeota in Hydrothermal Sediment.</title>
        <authorList>
            <person name="Zhou Z."/>
            <person name="Liu Y."/>
            <person name="Xu W."/>
            <person name="Pan J."/>
            <person name="Luo Z.H."/>
            <person name="Li M."/>
        </authorList>
    </citation>
    <scope>NUCLEOTIDE SEQUENCE [LARGE SCALE GENOMIC DNA]</scope>
    <source>
        <strain evidence="2">SpSt-110</strain>
    </source>
</reference>
<proteinExistence type="predicted"/>
<dbReference type="Gene3D" id="2.30.42.10">
    <property type="match status" value="1"/>
</dbReference>
<comment type="caution">
    <text evidence="2">The sequence shown here is derived from an EMBL/GenBank/DDBJ whole genome shotgun (WGS) entry which is preliminary data.</text>
</comment>
<dbReference type="GO" id="GO:0006508">
    <property type="term" value="P:proteolysis"/>
    <property type="evidence" value="ECO:0007669"/>
    <property type="project" value="UniProtKB-KW"/>
</dbReference>
<sequence length="54" mass="5919">LREGDILLEANGMALSRASDLREVVEESIDKGYVTLKVLRGGKVFEVDVEVLVS</sequence>
<feature type="domain" description="PDZ" evidence="1">
    <location>
        <begin position="1"/>
        <end position="51"/>
    </location>
</feature>
<dbReference type="Pfam" id="PF13180">
    <property type="entry name" value="PDZ_2"/>
    <property type="match status" value="1"/>
</dbReference>
<dbReference type="AlphaFoldDB" id="A0A7J3XXV0"/>
<keyword evidence="2" id="KW-0645">Protease</keyword>
<gene>
    <name evidence="2" type="ORF">ENM60_01190</name>
</gene>
<dbReference type="SUPFAM" id="SSF50156">
    <property type="entry name" value="PDZ domain-like"/>
    <property type="match status" value="1"/>
</dbReference>
<organism evidence="2">
    <name type="scientific">Thermogladius calderae</name>
    <dbReference type="NCBI Taxonomy" id="1200300"/>
    <lineage>
        <taxon>Archaea</taxon>
        <taxon>Thermoproteota</taxon>
        <taxon>Thermoprotei</taxon>
        <taxon>Desulfurococcales</taxon>
        <taxon>Desulfurococcaceae</taxon>
        <taxon>Thermogladius</taxon>
    </lineage>
</organism>
<dbReference type="InterPro" id="IPR001478">
    <property type="entry name" value="PDZ"/>
</dbReference>
<evidence type="ECO:0000259" key="1">
    <source>
        <dbReference type="Pfam" id="PF13180"/>
    </source>
</evidence>
<protein>
    <submittedName>
        <fullName evidence="2">Serine protease</fullName>
    </submittedName>
</protein>
<accession>A0A7J3XXV0</accession>
<dbReference type="EMBL" id="DRYK01000023">
    <property type="protein sequence ID" value="HHP67401.1"/>
    <property type="molecule type" value="Genomic_DNA"/>
</dbReference>
<dbReference type="InterPro" id="IPR036034">
    <property type="entry name" value="PDZ_sf"/>
</dbReference>
<dbReference type="GO" id="GO:0008233">
    <property type="term" value="F:peptidase activity"/>
    <property type="evidence" value="ECO:0007669"/>
    <property type="project" value="UniProtKB-KW"/>
</dbReference>
<keyword evidence="2" id="KW-0378">Hydrolase</keyword>
<name>A0A7J3XXV0_9CREN</name>